<keyword evidence="2" id="KW-0812">Transmembrane</keyword>
<keyword evidence="2" id="KW-1133">Transmembrane helix</keyword>
<accession>A0A9Q9ICQ1</accession>
<feature type="transmembrane region" description="Helical" evidence="2">
    <location>
        <begin position="112"/>
        <end position="130"/>
    </location>
</feature>
<dbReference type="EMBL" id="CP073767">
    <property type="protein sequence ID" value="UWZ53356.1"/>
    <property type="molecule type" value="Genomic_DNA"/>
</dbReference>
<protein>
    <submittedName>
        <fullName evidence="3">Uncharacterized protein</fullName>
    </submittedName>
</protein>
<gene>
    <name evidence="3" type="ORF">Daura_43540</name>
</gene>
<proteinExistence type="predicted"/>
<evidence type="ECO:0000256" key="1">
    <source>
        <dbReference type="SAM" id="MobiDB-lite"/>
    </source>
</evidence>
<dbReference type="RefSeq" id="WP_052387561.1">
    <property type="nucleotide sequence ID" value="NZ_CP073767.1"/>
</dbReference>
<dbReference type="AlphaFoldDB" id="A0A9Q9ICQ1"/>
<evidence type="ECO:0000313" key="4">
    <source>
        <dbReference type="Proteomes" id="UP001058003"/>
    </source>
</evidence>
<dbReference type="Proteomes" id="UP001058003">
    <property type="component" value="Chromosome"/>
</dbReference>
<dbReference type="KEGG" id="daur:Daura_43540"/>
<dbReference type="OrthoDB" id="5187095at2"/>
<organism evidence="3 4">
    <name type="scientific">Dactylosporangium aurantiacum</name>
    <dbReference type="NCBI Taxonomy" id="35754"/>
    <lineage>
        <taxon>Bacteria</taxon>
        <taxon>Bacillati</taxon>
        <taxon>Actinomycetota</taxon>
        <taxon>Actinomycetes</taxon>
        <taxon>Micromonosporales</taxon>
        <taxon>Micromonosporaceae</taxon>
        <taxon>Dactylosporangium</taxon>
    </lineage>
</organism>
<reference evidence="3" key="1">
    <citation type="submission" date="2021-04" db="EMBL/GenBank/DDBJ databases">
        <title>Dactylosporangium aurantiacum NRRL B-8018 full assembly.</title>
        <authorList>
            <person name="Hartkoorn R.C."/>
            <person name="Beaudoing E."/>
            <person name="Hot D."/>
        </authorList>
    </citation>
    <scope>NUCLEOTIDE SEQUENCE</scope>
    <source>
        <strain evidence="3">NRRL B-8018</strain>
    </source>
</reference>
<name>A0A9Q9ICQ1_9ACTN</name>
<feature type="transmembrane region" description="Helical" evidence="2">
    <location>
        <begin position="32"/>
        <end position="51"/>
    </location>
</feature>
<feature type="transmembrane region" description="Helical" evidence="2">
    <location>
        <begin position="57"/>
        <end position="80"/>
    </location>
</feature>
<keyword evidence="2" id="KW-0472">Membrane</keyword>
<keyword evidence="4" id="KW-1185">Reference proteome</keyword>
<sequence>MGLSRFLGDGRVGTIALVDAPVSRSYAQKARLALFVGGAVGAALASVVLFLSGLSLWAAVPVSLLVGVVTGLALAVLVTAWPVLRVLWWWSVEITAAGLVLGPVMWLGRVTAGWLAALLLVGLAGTVLGVPKVRRWVTAWAWCVVVRHRLRLCFAQFLRSASRSQSGTLPLVLWARPTPAGERVWLWLRPGLDLSDLDGKAGKVAVACWASEVRVARASARYAALLRVDVTRRDPLTGVVLSPLAVLFADKTAGPDLGVLAGDEPVGGLDLEDVPAPVEEPVSRGRR</sequence>
<evidence type="ECO:0000313" key="3">
    <source>
        <dbReference type="EMBL" id="UWZ53356.1"/>
    </source>
</evidence>
<feature type="region of interest" description="Disordered" evidence="1">
    <location>
        <begin position="264"/>
        <end position="287"/>
    </location>
</feature>
<feature type="transmembrane region" description="Helical" evidence="2">
    <location>
        <begin position="87"/>
        <end position="106"/>
    </location>
</feature>
<evidence type="ECO:0000256" key="2">
    <source>
        <dbReference type="SAM" id="Phobius"/>
    </source>
</evidence>